<proteinExistence type="inferred from homology"/>
<keyword evidence="8" id="KW-0472">Membrane</keyword>
<dbReference type="Pfam" id="PF04413">
    <property type="entry name" value="Glycos_transf_N"/>
    <property type="match status" value="1"/>
</dbReference>
<dbReference type="EC" id="2.4.99.12" evidence="3 8"/>
<dbReference type="NCBIfam" id="NF004387">
    <property type="entry name" value="PRK05749.1-3"/>
    <property type="match status" value="1"/>
</dbReference>
<keyword evidence="11" id="KW-1185">Reference proteome</keyword>
<dbReference type="InterPro" id="IPR039901">
    <property type="entry name" value="Kdotransferase"/>
</dbReference>
<dbReference type="InterPro" id="IPR007507">
    <property type="entry name" value="Glycos_transf_N"/>
</dbReference>
<dbReference type="RefSeq" id="WP_304374329.1">
    <property type="nucleotide sequence ID" value="NZ_JAUOZU010000001.1"/>
</dbReference>
<evidence type="ECO:0000256" key="5">
    <source>
        <dbReference type="ARBA" id="ARBA00022679"/>
    </source>
</evidence>
<evidence type="ECO:0000256" key="4">
    <source>
        <dbReference type="ARBA" id="ARBA00019077"/>
    </source>
</evidence>
<accession>A0ABT8YFL3</accession>
<dbReference type="PANTHER" id="PTHR42755">
    <property type="entry name" value="3-DEOXY-MANNO-OCTULOSONATE CYTIDYLYLTRANSFERASE"/>
    <property type="match status" value="1"/>
</dbReference>
<protein>
    <recommendedName>
        <fullName evidence="4 8">3-deoxy-D-manno-octulosonic acid transferase</fullName>
        <shortName evidence="8">Kdo transferase</shortName>
        <ecNumber evidence="3 8">2.4.99.12</ecNumber>
    </recommendedName>
    <alternativeName>
        <fullName evidence="6 8">Lipid IV(A) 3-deoxy-D-manno-octulosonic acid transferase</fullName>
    </alternativeName>
</protein>
<evidence type="ECO:0000313" key="11">
    <source>
        <dbReference type="Proteomes" id="UP001174932"/>
    </source>
</evidence>
<comment type="similarity">
    <text evidence="8">Belongs to the glycosyltransferase group 1 family.</text>
</comment>
<sequence>MMGLRARLALATYRWLGVAAYPVITAALAVRSARGKEERSRRSERYGYASAPRPEGPLVWVHAASVGETNAMVPLIREIGRSGITVLLTTGTVTSARFAQSRMGPSVIHQYVPLDLKPALDRFLDYWQPDLALFAESEIWPMTIMALSERHIPQILVNARMSDRSYRRWSRFSSMSSALFENLALVIAQSELDSTRYQELGALPVLVSGNLKAESGLPEADAAVLERLRNQIGDRPTWAAISTFDGEEIAAANVHKLLSSRLDLVTIIVPRHPERADEIEEALNNAGMVVARRSRGDSIMPDTTVYLGDTIGEMSLYLQLTEIAFVGRSLTASGGQNPLEPAMMGCAILSGGHVGNFRDSYQMLARNGSARMVRDTEMLAKGVYYLLTNEPARHAMIDAGLQTVHQMRGALSKTMRGLDPYINPLTMKARLMPRNPSQENSGK</sequence>
<dbReference type="Proteomes" id="UP001174932">
    <property type="component" value="Unassembled WGS sequence"/>
</dbReference>
<feature type="domain" description="3-deoxy-D-manno-octulosonic-acid transferase N-terminal" evidence="9">
    <location>
        <begin position="41"/>
        <end position="213"/>
    </location>
</feature>
<reference evidence="10" key="1">
    <citation type="journal article" date="2015" name="Int. J. Syst. Evol. Microbiol.">
        <title>Rhizobium alvei sp. nov., isolated from a freshwater river.</title>
        <authorList>
            <person name="Sheu S.Y."/>
            <person name="Huang H.W."/>
            <person name="Young C.C."/>
            <person name="Chen W.M."/>
        </authorList>
    </citation>
    <scope>NUCLEOTIDE SEQUENCE</scope>
    <source>
        <strain evidence="10">TNR-22</strain>
    </source>
</reference>
<keyword evidence="8" id="KW-0448">Lipopolysaccharide biosynthesis</keyword>
<reference evidence="10" key="2">
    <citation type="submission" date="2023-07" db="EMBL/GenBank/DDBJ databases">
        <authorList>
            <person name="Shen H."/>
        </authorList>
    </citation>
    <scope>NUCLEOTIDE SEQUENCE</scope>
    <source>
        <strain evidence="10">TNR-22</strain>
    </source>
</reference>
<evidence type="ECO:0000256" key="8">
    <source>
        <dbReference type="RuleBase" id="RU365103"/>
    </source>
</evidence>
<keyword evidence="8" id="KW-1003">Cell membrane</keyword>
<evidence type="ECO:0000256" key="1">
    <source>
        <dbReference type="ARBA" id="ARBA00003394"/>
    </source>
</evidence>
<evidence type="ECO:0000256" key="6">
    <source>
        <dbReference type="ARBA" id="ARBA00031445"/>
    </source>
</evidence>
<comment type="pathway">
    <text evidence="2 8">Bacterial outer membrane biogenesis; LPS core biosynthesis.</text>
</comment>
<dbReference type="InterPro" id="IPR038107">
    <property type="entry name" value="Glycos_transf_N_sf"/>
</dbReference>
<comment type="subcellular location">
    <subcellularLocation>
        <location evidence="8">Cell membrane</location>
    </subcellularLocation>
</comment>
<comment type="catalytic activity">
    <reaction evidence="7 8">
        <text>lipid IVA (E. coli) + CMP-3-deoxy-beta-D-manno-octulosonate = alpha-Kdo-(2-&gt;6)-lipid IVA (E. coli) + CMP + H(+)</text>
        <dbReference type="Rhea" id="RHEA:28066"/>
        <dbReference type="ChEBI" id="CHEBI:15378"/>
        <dbReference type="ChEBI" id="CHEBI:58603"/>
        <dbReference type="ChEBI" id="CHEBI:60364"/>
        <dbReference type="ChEBI" id="CHEBI:60377"/>
        <dbReference type="ChEBI" id="CHEBI:85987"/>
        <dbReference type="EC" id="2.4.99.12"/>
    </reaction>
</comment>
<evidence type="ECO:0000256" key="2">
    <source>
        <dbReference type="ARBA" id="ARBA00004713"/>
    </source>
</evidence>
<comment type="caution">
    <text evidence="10">The sequence shown here is derived from an EMBL/GenBank/DDBJ whole genome shotgun (WGS) entry which is preliminary data.</text>
</comment>
<gene>
    <name evidence="10" type="primary">waaA</name>
    <name evidence="10" type="ORF">Q4481_00895</name>
</gene>
<dbReference type="EMBL" id="JAUOZU010000001">
    <property type="protein sequence ID" value="MDO6962490.1"/>
    <property type="molecule type" value="Genomic_DNA"/>
</dbReference>
<organism evidence="10 11">
    <name type="scientific">Rhizobium alvei</name>
    <dbReference type="NCBI Taxonomy" id="1132659"/>
    <lineage>
        <taxon>Bacteria</taxon>
        <taxon>Pseudomonadati</taxon>
        <taxon>Pseudomonadota</taxon>
        <taxon>Alphaproteobacteria</taxon>
        <taxon>Hyphomicrobiales</taxon>
        <taxon>Rhizobiaceae</taxon>
        <taxon>Rhizobium/Agrobacterium group</taxon>
        <taxon>Rhizobium</taxon>
    </lineage>
</organism>
<evidence type="ECO:0000259" key="9">
    <source>
        <dbReference type="Pfam" id="PF04413"/>
    </source>
</evidence>
<dbReference type="SUPFAM" id="SSF53756">
    <property type="entry name" value="UDP-Glycosyltransferase/glycogen phosphorylase"/>
    <property type="match status" value="1"/>
</dbReference>
<evidence type="ECO:0000313" key="10">
    <source>
        <dbReference type="EMBL" id="MDO6962490.1"/>
    </source>
</evidence>
<dbReference type="GO" id="GO:0043842">
    <property type="term" value="F:Kdo transferase activity"/>
    <property type="evidence" value="ECO:0007669"/>
    <property type="project" value="UniProtKB-EC"/>
</dbReference>
<keyword evidence="5 8" id="KW-0808">Transferase</keyword>
<dbReference type="Gene3D" id="3.40.50.2000">
    <property type="entry name" value="Glycogen Phosphorylase B"/>
    <property type="match status" value="1"/>
</dbReference>
<evidence type="ECO:0000256" key="3">
    <source>
        <dbReference type="ARBA" id="ARBA00012621"/>
    </source>
</evidence>
<dbReference type="Gene3D" id="3.40.50.11720">
    <property type="entry name" value="3-Deoxy-D-manno-octulosonic-acid transferase, N-terminal domain"/>
    <property type="match status" value="1"/>
</dbReference>
<comment type="function">
    <text evidence="1 8">Involved in lipopolysaccharide (LPS) biosynthesis. Catalyzes the transfer of 3-deoxy-D-manno-octulosonate (Kdo) residue(s) from CMP-Kdo to lipid IV(A), the tetraacyldisaccharide-1,4'-bisphosphate precursor of lipid A.</text>
</comment>
<evidence type="ECO:0000256" key="7">
    <source>
        <dbReference type="ARBA" id="ARBA00049183"/>
    </source>
</evidence>
<dbReference type="PANTHER" id="PTHR42755:SF1">
    <property type="entry name" value="3-DEOXY-D-MANNO-OCTULOSONIC ACID TRANSFERASE, MITOCHONDRIAL-RELATED"/>
    <property type="match status" value="1"/>
</dbReference>
<keyword evidence="10" id="KW-0328">Glycosyltransferase</keyword>
<name>A0ABT8YFL3_9HYPH</name>